<dbReference type="InterPro" id="IPR022573">
    <property type="entry name" value="DUF2887"/>
</dbReference>
<proteinExistence type="predicted"/>
<evidence type="ECO:0000259" key="1">
    <source>
        <dbReference type="Pfam" id="PF14261"/>
    </source>
</evidence>
<sequence>MKTDSIFYRLFQTFPESFFDLLNLPPETVNHYQFSSVEVKQLAFRLDGVFLPDNLNEPIYFVEVQFQKDERFYSRFFSEIFLYFHQSESNNNWQGVIIYPHPEIENSPKSRYQEFFASGRVNCYYLNQLDEGDSLGVKVLQLIVESEPNTLAQGKELIQQVRQQFQESLKRRDILELIETILIYKLPKMNRKEIEAMFSLSDLRETKVYQEALEEGIEQGIEQGIERGREEGELSAKKSLILRQLNLKLGSIPLKVEQKIKQLNPNQLDNLALALLAFSDLEDLHQWLNLKKKP</sequence>
<accession>A0A857D268</accession>
<dbReference type="PANTHER" id="PTHR35586">
    <property type="entry name" value="SLL1691 PROTEIN"/>
    <property type="match status" value="1"/>
</dbReference>
<dbReference type="InterPro" id="IPR025587">
    <property type="entry name" value="DUF4351"/>
</dbReference>
<organism evidence="2 3">
    <name type="scientific">Microcystis aeruginosa FD4</name>
    <dbReference type="NCBI Taxonomy" id="2686288"/>
    <lineage>
        <taxon>Bacteria</taxon>
        <taxon>Bacillati</taxon>
        <taxon>Cyanobacteriota</taxon>
        <taxon>Cyanophyceae</taxon>
        <taxon>Oscillatoriophycideae</taxon>
        <taxon>Chroococcales</taxon>
        <taxon>Microcystaceae</taxon>
        <taxon>Microcystis</taxon>
    </lineage>
</organism>
<dbReference type="NCBIfam" id="TIGR01784">
    <property type="entry name" value="T_den_put_tspse"/>
    <property type="match status" value="1"/>
</dbReference>
<name>A0A857D268_MICAE</name>
<dbReference type="AlphaFoldDB" id="A0A857D268"/>
<dbReference type="Pfam" id="PF14261">
    <property type="entry name" value="DUF4351"/>
    <property type="match status" value="1"/>
</dbReference>
<reference evidence="2 3" key="1">
    <citation type="submission" date="2019-12" db="EMBL/GenBank/DDBJ databases">
        <title>Complete genome sequence of Microcystis aeruginosa strain FD4.</title>
        <authorList>
            <person name="Urakawa H."/>
        </authorList>
    </citation>
    <scope>NUCLEOTIDE SEQUENCE [LARGE SCALE GENOMIC DNA]</scope>
    <source>
        <strain evidence="2 3">FD4</strain>
    </source>
</reference>
<protein>
    <submittedName>
        <fullName evidence="2">Rpn family recombination-promoting nuclease/putative transposase</fullName>
    </submittedName>
</protein>
<dbReference type="Pfam" id="PF11103">
    <property type="entry name" value="DUF2887"/>
    <property type="match status" value="1"/>
</dbReference>
<dbReference type="RefSeq" id="WP_158199645.1">
    <property type="nucleotide sequence ID" value="NZ_CP046973.1"/>
</dbReference>
<evidence type="ECO:0000313" key="3">
    <source>
        <dbReference type="Proteomes" id="UP000438345"/>
    </source>
</evidence>
<evidence type="ECO:0000313" key="2">
    <source>
        <dbReference type="EMBL" id="QGZ89615.1"/>
    </source>
</evidence>
<dbReference type="InterPro" id="IPR010106">
    <property type="entry name" value="RpnA"/>
</dbReference>
<dbReference type="PANTHER" id="PTHR35586:SF2">
    <property type="entry name" value="SLL1542 PROTEIN"/>
    <property type="match status" value="1"/>
</dbReference>
<gene>
    <name evidence="2" type="ORF">GQR42_08615</name>
</gene>
<dbReference type="EMBL" id="CP046973">
    <property type="protein sequence ID" value="QGZ89615.1"/>
    <property type="molecule type" value="Genomic_DNA"/>
</dbReference>
<dbReference type="Proteomes" id="UP000438345">
    <property type="component" value="Chromosome"/>
</dbReference>
<feature type="domain" description="DUF4351" evidence="1">
    <location>
        <begin position="230"/>
        <end position="288"/>
    </location>
</feature>